<proteinExistence type="predicted"/>
<reference evidence="2" key="1">
    <citation type="submission" date="2023-07" db="EMBL/GenBank/DDBJ databases">
        <authorList>
            <person name="Kim M."/>
        </authorList>
    </citation>
    <scope>NUCLEOTIDE SEQUENCE</scope>
    <source>
        <strain evidence="2">BIUV-7</strain>
    </source>
</reference>
<dbReference type="Proteomes" id="UP001169764">
    <property type="component" value="Unassembled WGS sequence"/>
</dbReference>
<feature type="compositionally biased region" description="Basic and acidic residues" evidence="1">
    <location>
        <begin position="17"/>
        <end position="28"/>
    </location>
</feature>
<comment type="caution">
    <text evidence="2">The sequence shown here is derived from an EMBL/GenBank/DDBJ whole genome shotgun (WGS) entry which is preliminary data.</text>
</comment>
<name>A0ABT8YBW9_9SPHN</name>
<evidence type="ECO:0000313" key="2">
    <source>
        <dbReference type="EMBL" id="MDO6415831.1"/>
    </source>
</evidence>
<dbReference type="RefSeq" id="WP_303544354.1">
    <property type="nucleotide sequence ID" value="NZ_JAUOTP010000007.1"/>
</dbReference>
<sequence>MTDGKTPVQADGGGTHSDAEDRTGREGAGDSGGGAYPNPHTGKKPEAGFFGHGGQTEIVEKEPGASD</sequence>
<keyword evidence="3" id="KW-1185">Reference proteome</keyword>
<accession>A0ABT8YBW9</accession>
<evidence type="ECO:0000256" key="1">
    <source>
        <dbReference type="SAM" id="MobiDB-lite"/>
    </source>
</evidence>
<feature type="compositionally biased region" description="Basic and acidic residues" evidence="1">
    <location>
        <begin position="58"/>
        <end position="67"/>
    </location>
</feature>
<evidence type="ECO:0000313" key="3">
    <source>
        <dbReference type="Proteomes" id="UP001169764"/>
    </source>
</evidence>
<gene>
    <name evidence="2" type="ORF">Q4F19_15675</name>
</gene>
<feature type="region of interest" description="Disordered" evidence="1">
    <location>
        <begin position="1"/>
        <end position="67"/>
    </location>
</feature>
<organism evidence="2 3">
    <name type="scientific">Sphingomonas natans</name>
    <dbReference type="NCBI Taxonomy" id="3063330"/>
    <lineage>
        <taxon>Bacteria</taxon>
        <taxon>Pseudomonadati</taxon>
        <taxon>Pseudomonadota</taxon>
        <taxon>Alphaproteobacteria</taxon>
        <taxon>Sphingomonadales</taxon>
        <taxon>Sphingomonadaceae</taxon>
        <taxon>Sphingomonas</taxon>
    </lineage>
</organism>
<protein>
    <submittedName>
        <fullName evidence="2">Uncharacterized protein</fullName>
    </submittedName>
</protein>
<dbReference type="EMBL" id="JAUOTP010000007">
    <property type="protein sequence ID" value="MDO6415831.1"/>
    <property type="molecule type" value="Genomic_DNA"/>
</dbReference>